<evidence type="ECO:0000256" key="1">
    <source>
        <dbReference type="ARBA" id="ARBA00004114"/>
    </source>
</evidence>
<dbReference type="OrthoDB" id="10254663at2759"/>
<keyword evidence="2" id="KW-0963">Cytoplasm</keyword>
<protein>
    <submittedName>
        <fullName evidence="7">Uncharacterized protein</fullName>
    </submittedName>
</protein>
<name>X6MSR0_RETFI</name>
<comment type="subcellular location">
    <subcellularLocation>
        <location evidence="1">Cytoplasm</location>
        <location evidence="1">Cytoskeleton</location>
        <location evidence="1">Microtubule organizing center</location>
        <location evidence="1">Centrosome</location>
        <location evidence="1">Centriole</location>
    </subcellularLocation>
</comment>
<dbReference type="EMBL" id="ASPP01018215">
    <property type="protein sequence ID" value="ETO16477.1"/>
    <property type="molecule type" value="Genomic_DNA"/>
</dbReference>
<comment type="similarity">
    <text evidence="4">Belongs to the CEP135/TSGA10 family.</text>
</comment>
<organism evidence="7 8">
    <name type="scientific">Reticulomyxa filosa</name>
    <dbReference type="NCBI Taxonomy" id="46433"/>
    <lineage>
        <taxon>Eukaryota</taxon>
        <taxon>Sar</taxon>
        <taxon>Rhizaria</taxon>
        <taxon>Retaria</taxon>
        <taxon>Foraminifera</taxon>
        <taxon>Monothalamids</taxon>
        <taxon>Reticulomyxidae</taxon>
        <taxon>Reticulomyxa</taxon>
    </lineage>
</organism>
<feature type="coiled-coil region" evidence="5">
    <location>
        <begin position="80"/>
        <end position="114"/>
    </location>
</feature>
<dbReference type="GO" id="GO:0005814">
    <property type="term" value="C:centriole"/>
    <property type="evidence" value="ECO:0007669"/>
    <property type="project" value="UniProtKB-SubCell"/>
</dbReference>
<evidence type="ECO:0000256" key="2">
    <source>
        <dbReference type="ARBA" id="ARBA00022490"/>
    </source>
</evidence>
<evidence type="ECO:0000256" key="6">
    <source>
        <dbReference type="SAM" id="MobiDB-lite"/>
    </source>
</evidence>
<comment type="caution">
    <text evidence="7">The sequence shown here is derived from an EMBL/GenBank/DDBJ whole genome shotgun (WGS) entry which is preliminary data.</text>
</comment>
<proteinExistence type="inferred from homology"/>
<dbReference type="Proteomes" id="UP000023152">
    <property type="component" value="Unassembled WGS sequence"/>
</dbReference>
<evidence type="ECO:0000256" key="5">
    <source>
        <dbReference type="SAM" id="Coils"/>
    </source>
</evidence>
<evidence type="ECO:0000256" key="3">
    <source>
        <dbReference type="ARBA" id="ARBA00023212"/>
    </source>
</evidence>
<reference evidence="7 8" key="1">
    <citation type="journal article" date="2013" name="Curr. Biol.">
        <title>The Genome of the Foraminiferan Reticulomyxa filosa.</title>
        <authorList>
            <person name="Glockner G."/>
            <person name="Hulsmann N."/>
            <person name="Schleicher M."/>
            <person name="Noegel A.A."/>
            <person name="Eichinger L."/>
            <person name="Gallinger C."/>
            <person name="Pawlowski J."/>
            <person name="Sierra R."/>
            <person name="Euteneuer U."/>
            <person name="Pillet L."/>
            <person name="Moustafa A."/>
            <person name="Platzer M."/>
            <person name="Groth M."/>
            <person name="Szafranski K."/>
            <person name="Schliwa M."/>
        </authorList>
    </citation>
    <scope>NUCLEOTIDE SEQUENCE [LARGE SCALE GENOMIC DNA]</scope>
</reference>
<dbReference type="PANTHER" id="PTHR20544">
    <property type="entry name" value="CENTROSOMAL PROTEIN CEP135"/>
    <property type="match status" value="1"/>
</dbReference>
<sequence length="205" mass="24059">MSANDKKYLHLKQALKELNYAFELKPDTETVALVEALFSDLINVTRKYQSVKTEYEASEGQRKEQNSIILPLKDQNTELIRRNEELTQELNKRIGNFEKEKSEMSEELQKWQTANKNLEFLLIQQKNLGKTKTQQLEKFGNKYKVIQKTKQNKSLLETKDWGQKEEEEEEEKEIEDGDDDNSGGNDNDINDNNDIGNNYIRHKKN</sequence>
<keyword evidence="3" id="KW-0206">Cytoskeleton</keyword>
<dbReference type="AlphaFoldDB" id="X6MSR0"/>
<dbReference type="InterPro" id="IPR051877">
    <property type="entry name" value="Centriole_BasalBody_StrucProt"/>
</dbReference>
<dbReference type="PANTHER" id="PTHR20544:SF2">
    <property type="entry name" value="TESTIS SPECIFIC 10"/>
    <property type="match status" value="1"/>
</dbReference>
<keyword evidence="5" id="KW-0175">Coiled coil</keyword>
<feature type="compositionally biased region" description="Acidic residues" evidence="6">
    <location>
        <begin position="165"/>
        <end position="181"/>
    </location>
</feature>
<feature type="region of interest" description="Disordered" evidence="6">
    <location>
        <begin position="154"/>
        <end position="205"/>
    </location>
</feature>
<keyword evidence="8" id="KW-1185">Reference proteome</keyword>
<evidence type="ECO:0000256" key="4">
    <source>
        <dbReference type="ARBA" id="ARBA00038123"/>
    </source>
</evidence>
<feature type="compositionally biased region" description="Low complexity" evidence="6">
    <location>
        <begin position="182"/>
        <end position="198"/>
    </location>
</feature>
<gene>
    <name evidence="7" type="ORF">RFI_20864</name>
</gene>
<evidence type="ECO:0000313" key="8">
    <source>
        <dbReference type="Proteomes" id="UP000023152"/>
    </source>
</evidence>
<evidence type="ECO:0000313" key="7">
    <source>
        <dbReference type="EMBL" id="ETO16477.1"/>
    </source>
</evidence>
<accession>X6MSR0</accession>